<dbReference type="RefSeq" id="WP_092346980.1">
    <property type="nucleotide sequence ID" value="NZ_FNQN01000004.1"/>
</dbReference>
<dbReference type="Pfam" id="PF05697">
    <property type="entry name" value="Trigger_N"/>
    <property type="match status" value="1"/>
</dbReference>
<protein>
    <submittedName>
        <fullName evidence="5">Trigger factor protein (TF)</fullName>
    </submittedName>
</protein>
<gene>
    <name evidence="5" type="ORF">SAMN05660420_01785</name>
</gene>
<feature type="domain" description="Trigger factor C-terminal" evidence="4">
    <location>
        <begin position="166"/>
        <end position="328"/>
    </location>
</feature>
<dbReference type="InterPro" id="IPR036611">
    <property type="entry name" value="Trigger_fac_ribosome-bd_sf"/>
</dbReference>
<dbReference type="OrthoDB" id="5405151at2"/>
<evidence type="ECO:0000256" key="2">
    <source>
        <dbReference type="ARBA" id="ARBA00023235"/>
    </source>
</evidence>
<dbReference type="SUPFAM" id="SSF109998">
    <property type="entry name" value="Triger factor/SurA peptide-binding domain-like"/>
    <property type="match status" value="1"/>
</dbReference>
<proteinExistence type="predicted"/>
<dbReference type="Gene3D" id="1.10.3120.10">
    <property type="entry name" value="Trigger factor, C-terminal domain"/>
    <property type="match status" value="1"/>
</dbReference>
<accession>A0A1H4A470</accession>
<evidence type="ECO:0000256" key="1">
    <source>
        <dbReference type="ARBA" id="ARBA00023110"/>
    </source>
</evidence>
<name>A0A1H4A470_9BACT</name>
<evidence type="ECO:0000313" key="6">
    <source>
        <dbReference type="Proteomes" id="UP000199409"/>
    </source>
</evidence>
<dbReference type="InterPro" id="IPR008880">
    <property type="entry name" value="Trigger_fac_C"/>
</dbReference>
<dbReference type="Pfam" id="PF05698">
    <property type="entry name" value="Trigger_C"/>
    <property type="match status" value="1"/>
</dbReference>
<dbReference type="GO" id="GO:0015031">
    <property type="term" value="P:protein transport"/>
    <property type="evidence" value="ECO:0007669"/>
    <property type="project" value="InterPro"/>
</dbReference>
<dbReference type="STRING" id="37625.SAMN05660420_01785"/>
<dbReference type="Proteomes" id="UP000199409">
    <property type="component" value="Unassembled WGS sequence"/>
</dbReference>
<reference evidence="5 6" key="1">
    <citation type="submission" date="2016-10" db="EMBL/GenBank/DDBJ databases">
        <authorList>
            <person name="de Groot N.N."/>
        </authorList>
    </citation>
    <scope>NUCLEOTIDE SEQUENCE [LARGE SCALE GENOMIC DNA]</scope>
    <source>
        <strain evidence="5 6">DSM 7343</strain>
    </source>
</reference>
<feature type="domain" description="Trigger factor ribosome-binding bacterial" evidence="3">
    <location>
        <begin position="64"/>
        <end position="144"/>
    </location>
</feature>
<evidence type="ECO:0000259" key="4">
    <source>
        <dbReference type="Pfam" id="PF05698"/>
    </source>
</evidence>
<dbReference type="Gene3D" id="3.30.70.1050">
    <property type="entry name" value="Trigger factor ribosome-binding domain"/>
    <property type="match status" value="1"/>
</dbReference>
<dbReference type="InterPro" id="IPR008881">
    <property type="entry name" value="Trigger_fac_ribosome-bd_bac"/>
</dbReference>
<dbReference type="InterPro" id="IPR037041">
    <property type="entry name" value="Trigger_fac_C_sf"/>
</dbReference>
<dbReference type="GO" id="GO:0006457">
    <property type="term" value="P:protein folding"/>
    <property type="evidence" value="ECO:0007669"/>
    <property type="project" value="InterPro"/>
</dbReference>
<dbReference type="AlphaFoldDB" id="A0A1H4A470"/>
<dbReference type="EMBL" id="FNQN01000004">
    <property type="protein sequence ID" value="SEA30451.1"/>
    <property type="molecule type" value="Genomic_DNA"/>
</dbReference>
<keyword evidence="6" id="KW-1185">Reference proteome</keyword>
<evidence type="ECO:0000259" key="3">
    <source>
        <dbReference type="Pfam" id="PF05697"/>
    </source>
</evidence>
<organism evidence="5 6">
    <name type="scientific">Desulfuromusa kysingii</name>
    <dbReference type="NCBI Taxonomy" id="37625"/>
    <lineage>
        <taxon>Bacteria</taxon>
        <taxon>Pseudomonadati</taxon>
        <taxon>Thermodesulfobacteriota</taxon>
        <taxon>Desulfuromonadia</taxon>
        <taxon>Desulfuromonadales</taxon>
        <taxon>Geopsychrobacteraceae</taxon>
        <taxon>Desulfuromusa</taxon>
    </lineage>
</organism>
<dbReference type="InterPro" id="IPR027304">
    <property type="entry name" value="Trigger_fact/SurA_dom_sf"/>
</dbReference>
<evidence type="ECO:0000313" key="5">
    <source>
        <dbReference type="EMBL" id="SEA30451.1"/>
    </source>
</evidence>
<sequence length="343" mass="39175">MSVTLLKSSQEEAVISIKIDAQTIENAIMKQYKVAMEGMEQDAPTLPLSNQKLLSLHPQTDIWASQVLNEMLPVYYNNAISELKLKPMAIRQIKPKKTKIGEPYVVEIRVALAPEIELKEYEGLKVSYTPVIATDEDVITQIASMREQHGTGDDDDALLKRLSFDSMEQLKTEVRKTIEAQAEEKTELNKKTAVLKTLIDTNPCVAPEEVIEQQLMVQLDQLHQQLGEQGMNKYLKDSDKTIKDIKTEMRPETEVEVKKNLLLTAIAENKNFKVTEDEVKQILLKQSRLITDPSLSYEDFRKRAEETPGVMDHFNRSILIEKTIAYIIKHAVFQKLEPQRVLN</sequence>
<dbReference type="GO" id="GO:0003755">
    <property type="term" value="F:peptidyl-prolyl cis-trans isomerase activity"/>
    <property type="evidence" value="ECO:0007669"/>
    <property type="project" value="UniProtKB-KW"/>
</dbReference>
<dbReference type="SUPFAM" id="SSF102735">
    <property type="entry name" value="Trigger factor ribosome-binding domain"/>
    <property type="match status" value="1"/>
</dbReference>
<keyword evidence="2" id="KW-0413">Isomerase</keyword>
<keyword evidence="1" id="KW-0697">Rotamase</keyword>